<organism evidence="1 2">
    <name type="scientific">Methylobacterium gnaphalii</name>
    <dbReference type="NCBI Taxonomy" id="1010610"/>
    <lineage>
        <taxon>Bacteria</taxon>
        <taxon>Pseudomonadati</taxon>
        <taxon>Pseudomonadota</taxon>
        <taxon>Alphaproteobacteria</taxon>
        <taxon>Hyphomicrobiales</taxon>
        <taxon>Methylobacteriaceae</taxon>
        <taxon>Methylobacterium</taxon>
    </lineage>
</organism>
<dbReference type="Proteomes" id="UP000321750">
    <property type="component" value="Unassembled WGS sequence"/>
</dbReference>
<dbReference type="EMBL" id="BJZV01000040">
    <property type="protein sequence ID" value="GEP12422.1"/>
    <property type="molecule type" value="Genomic_DNA"/>
</dbReference>
<name>A0A512JR91_9HYPH</name>
<proteinExistence type="predicted"/>
<dbReference type="AlphaFoldDB" id="A0A512JR91"/>
<comment type="caution">
    <text evidence="1">The sequence shown here is derived from an EMBL/GenBank/DDBJ whole genome shotgun (WGS) entry which is preliminary data.</text>
</comment>
<reference evidence="1 2" key="1">
    <citation type="submission" date="2019-07" db="EMBL/GenBank/DDBJ databases">
        <title>Whole genome shotgun sequence of Methylobacterium gnaphalii NBRC 107716.</title>
        <authorList>
            <person name="Hosoyama A."/>
            <person name="Uohara A."/>
            <person name="Ohji S."/>
            <person name="Ichikawa N."/>
        </authorList>
    </citation>
    <scope>NUCLEOTIDE SEQUENCE [LARGE SCALE GENOMIC DNA]</scope>
    <source>
        <strain evidence="1 2">NBRC 107716</strain>
    </source>
</reference>
<evidence type="ECO:0000313" key="2">
    <source>
        <dbReference type="Proteomes" id="UP000321750"/>
    </source>
</evidence>
<dbReference type="OrthoDB" id="8002961at2"/>
<keyword evidence="2" id="KW-1185">Reference proteome</keyword>
<sequence length="64" mass="6761">MGLPARLPSEADAIVQAYLARAAGNPSVALRLVVKDALADLCEAERRGAAQKRLVSLGYARGRL</sequence>
<protein>
    <submittedName>
        <fullName evidence="1">Uncharacterized protein</fullName>
    </submittedName>
</protein>
<gene>
    <name evidence="1" type="ORF">MGN01_42670</name>
</gene>
<accession>A0A512JR91</accession>
<evidence type="ECO:0000313" key="1">
    <source>
        <dbReference type="EMBL" id="GEP12422.1"/>
    </source>
</evidence>